<dbReference type="Proteomes" id="UP000467840">
    <property type="component" value="Chromosome 16"/>
</dbReference>
<accession>A0A6A6LQE3</accession>
<gene>
    <name evidence="1" type="ORF">GH714_016244</name>
</gene>
<dbReference type="EMBL" id="JAAGAX010000009">
    <property type="protein sequence ID" value="KAF2303274.1"/>
    <property type="molecule type" value="Genomic_DNA"/>
</dbReference>
<proteinExistence type="predicted"/>
<evidence type="ECO:0000313" key="2">
    <source>
        <dbReference type="Proteomes" id="UP000467840"/>
    </source>
</evidence>
<protein>
    <submittedName>
        <fullName evidence="1">Uncharacterized protein</fullName>
    </submittedName>
</protein>
<comment type="caution">
    <text evidence="1">The sequence shown here is derived from an EMBL/GenBank/DDBJ whole genome shotgun (WGS) entry which is preliminary data.</text>
</comment>
<evidence type="ECO:0000313" key="1">
    <source>
        <dbReference type="EMBL" id="KAF2303274.1"/>
    </source>
</evidence>
<keyword evidence="2" id="KW-1185">Reference proteome</keyword>
<name>A0A6A6LQE3_HEVBR</name>
<dbReference type="AlphaFoldDB" id="A0A6A6LQE3"/>
<reference evidence="1 2" key="1">
    <citation type="journal article" date="2020" name="Mol. Plant">
        <title>The Chromosome-Based Rubber Tree Genome Provides New Insights into Spurge Genome Evolution and Rubber Biosynthesis.</title>
        <authorList>
            <person name="Liu J."/>
            <person name="Shi C."/>
            <person name="Shi C.C."/>
            <person name="Li W."/>
            <person name="Zhang Q.J."/>
            <person name="Zhang Y."/>
            <person name="Li K."/>
            <person name="Lu H.F."/>
            <person name="Shi C."/>
            <person name="Zhu S.T."/>
            <person name="Xiao Z.Y."/>
            <person name="Nan H."/>
            <person name="Yue Y."/>
            <person name="Zhu X.G."/>
            <person name="Wu Y."/>
            <person name="Hong X.N."/>
            <person name="Fan G.Y."/>
            <person name="Tong Y."/>
            <person name="Zhang D."/>
            <person name="Mao C.L."/>
            <person name="Liu Y.L."/>
            <person name="Hao S.J."/>
            <person name="Liu W.Q."/>
            <person name="Lv M.Q."/>
            <person name="Zhang H.B."/>
            <person name="Liu Y."/>
            <person name="Hu-Tang G.R."/>
            <person name="Wang J.P."/>
            <person name="Wang J.H."/>
            <person name="Sun Y.H."/>
            <person name="Ni S.B."/>
            <person name="Chen W.B."/>
            <person name="Zhang X.C."/>
            <person name="Jiao Y.N."/>
            <person name="Eichler E.E."/>
            <person name="Li G.H."/>
            <person name="Liu X."/>
            <person name="Gao L.Z."/>
        </authorList>
    </citation>
    <scope>NUCLEOTIDE SEQUENCE [LARGE SCALE GENOMIC DNA]</scope>
    <source>
        <strain evidence="2">cv. GT1</strain>
        <tissue evidence="1">Leaf</tissue>
    </source>
</reference>
<organism evidence="1 2">
    <name type="scientific">Hevea brasiliensis</name>
    <name type="common">Para rubber tree</name>
    <name type="synonym">Siphonia brasiliensis</name>
    <dbReference type="NCBI Taxonomy" id="3981"/>
    <lineage>
        <taxon>Eukaryota</taxon>
        <taxon>Viridiplantae</taxon>
        <taxon>Streptophyta</taxon>
        <taxon>Embryophyta</taxon>
        <taxon>Tracheophyta</taxon>
        <taxon>Spermatophyta</taxon>
        <taxon>Magnoliopsida</taxon>
        <taxon>eudicotyledons</taxon>
        <taxon>Gunneridae</taxon>
        <taxon>Pentapetalae</taxon>
        <taxon>rosids</taxon>
        <taxon>fabids</taxon>
        <taxon>Malpighiales</taxon>
        <taxon>Euphorbiaceae</taxon>
        <taxon>Crotonoideae</taxon>
        <taxon>Micrandreae</taxon>
        <taxon>Hevea</taxon>
    </lineage>
</organism>
<sequence length="121" mass="13254">MVVDYICVNGTQIRVLKKSNEIGFCRLLKSRDCRALESEISLEVLSNLADQALEGEFSNQELRALLVLSDFTRATVPGRNLCGFLTPPVAGADFRAALVASCFRGAFPPVDFRAVCLVRAM</sequence>